<dbReference type="AlphaFoldDB" id="A0AAW0ELX3"/>
<keyword evidence="2" id="KW-1185">Reference proteome</keyword>
<proteinExistence type="predicted"/>
<dbReference type="Proteomes" id="UP001430356">
    <property type="component" value="Unassembled WGS sequence"/>
</dbReference>
<dbReference type="EMBL" id="JAECZO010000046">
    <property type="protein sequence ID" value="KAK7195047.1"/>
    <property type="molecule type" value="Genomic_DNA"/>
</dbReference>
<accession>A0AAW0ELX3</accession>
<comment type="caution">
    <text evidence="1">The sequence shown here is derived from an EMBL/GenBank/DDBJ whole genome shotgun (WGS) entry which is preliminary data.</text>
</comment>
<name>A0AAW0ELX3_9TRYP</name>
<gene>
    <name evidence="1" type="ORF">NESM_000427500</name>
</gene>
<reference evidence="1 2" key="1">
    <citation type="journal article" date="2021" name="MBio">
        <title>A New Model Trypanosomatid, Novymonas esmeraldas: Genomic Perception of Its 'Candidatus Pandoraea novymonadis' Endosymbiont.</title>
        <authorList>
            <person name="Zakharova A."/>
            <person name="Saura A."/>
            <person name="Butenko A."/>
            <person name="Podesvova L."/>
            <person name="Warmusova S."/>
            <person name="Kostygov A.Y."/>
            <person name="Nenarokova A."/>
            <person name="Lukes J."/>
            <person name="Opperdoes F.R."/>
            <person name="Yurchenko V."/>
        </authorList>
    </citation>
    <scope>NUCLEOTIDE SEQUENCE [LARGE SCALE GENOMIC DNA]</scope>
    <source>
        <strain evidence="1 2">E262AT.01</strain>
    </source>
</reference>
<evidence type="ECO:0000313" key="1">
    <source>
        <dbReference type="EMBL" id="KAK7195047.1"/>
    </source>
</evidence>
<organism evidence="1 2">
    <name type="scientific">Novymonas esmeraldas</name>
    <dbReference type="NCBI Taxonomy" id="1808958"/>
    <lineage>
        <taxon>Eukaryota</taxon>
        <taxon>Discoba</taxon>
        <taxon>Euglenozoa</taxon>
        <taxon>Kinetoplastea</taxon>
        <taxon>Metakinetoplastina</taxon>
        <taxon>Trypanosomatida</taxon>
        <taxon>Trypanosomatidae</taxon>
        <taxon>Novymonas</taxon>
    </lineage>
</organism>
<sequence>MAQMVDQVMLEWLRSAGARVPRRERQVLLVEELMALHTMQSLCVDAEAAAVQCDWEASCARSVADASAVLRCSLLDTVDTAEARRIAELLAVSTDMEVLFSVLDPRCVMSLHVSGGGPRRPVQQLCGAGAIIDELSEFQESVLLLRVDPSSSRRGIAPSSIVVGGVSPVKTWVQQCDVELEVGTQETYYADTACTHALFDVRSTILFAADGATVERVTRELQPRGGHDLNDVLRGVHFGHYTAE</sequence>
<protein>
    <submittedName>
        <fullName evidence="1">Uncharacterized protein</fullName>
    </submittedName>
</protein>
<evidence type="ECO:0000313" key="2">
    <source>
        <dbReference type="Proteomes" id="UP001430356"/>
    </source>
</evidence>